<evidence type="ECO:0000256" key="2">
    <source>
        <dbReference type="ARBA" id="ARBA00022679"/>
    </source>
</evidence>
<dbReference type="Gene3D" id="3.40.50.150">
    <property type="entry name" value="Vaccinia Virus protein VP39"/>
    <property type="match status" value="1"/>
</dbReference>
<dbReference type="InterPro" id="IPR012967">
    <property type="entry name" value="COMT_dimerisation"/>
</dbReference>
<proteinExistence type="predicted"/>
<feature type="domain" description="O-methyltransferase dimerisation" evidence="6">
    <location>
        <begin position="18"/>
        <end position="92"/>
    </location>
</feature>
<dbReference type="GO" id="GO:0032259">
    <property type="term" value="P:methylation"/>
    <property type="evidence" value="ECO:0007669"/>
    <property type="project" value="UniProtKB-KW"/>
</dbReference>
<dbReference type="InterPro" id="IPR029063">
    <property type="entry name" value="SAM-dependent_MTases_sf"/>
</dbReference>
<dbReference type="InterPro" id="IPR001077">
    <property type="entry name" value="COMT_C"/>
</dbReference>
<dbReference type="PANTHER" id="PTHR43712:SF2">
    <property type="entry name" value="O-METHYLTRANSFERASE CICE"/>
    <property type="match status" value="1"/>
</dbReference>
<feature type="domain" description="O-methyltransferase C-terminal" evidence="5">
    <location>
        <begin position="115"/>
        <end position="322"/>
    </location>
</feature>
<feature type="active site" description="Proton acceptor" evidence="4">
    <location>
        <position position="252"/>
    </location>
</feature>
<evidence type="ECO:0000256" key="1">
    <source>
        <dbReference type="ARBA" id="ARBA00022603"/>
    </source>
</evidence>
<dbReference type="Proteomes" id="UP001141259">
    <property type="component" value="Unassembled WGS sequence"/>
</dbReference>
<accession>A0A9X3A449</accession>
<dbReference type="InterPro" id="IPR036390">
    <property type="entry name" value="WH_DNA-bd_sf"/>
</dbReference>
<evidence type="ECO:0000259" key="6">
    <source>
        <dbReference type="Pfam" id="PF08100"/>
    </source>
</evidence>
<dbReference type="AlphaFoldDB" id="A0A9X3A449"/>
<dbReference type="PIRSF" id="PIRSF005739">
    <property type="entry name" value="O-mtase"/>
    <property type="match status" value="1"/>
</dbReference>
<dbReference type="Pfam" id="PF00891">
    <property type="entry name" value="Methyltransf_2"/>
    <property type="match status" value="1"/>
</dbReference>
<name>A0A9X3A449_9PSEU</name>
<dbReference type="InterPro" id="IPR036388">
    <property type="entry name" value="WH-like_DNA-bd_sf"/>
</dbReference>
<dbReference type="SUPFAM" id="SSF53335">
    <property type="entry name" value="S-adenosyl-L-methionine-dependent methyltransferases"/>
    <property type="match status" value="1"/>
</dbReference>
<reference evidence="7" key="1">
    <citation type="submission" date="2022-08" db="EMBL/GenBank/DDBJ databases">
        <authorList>
            <person name="Tistechok S."/>
            <person name="Samborskyy M."/>
            <person name="Roman I."/>
        </authorList>
    </citation>
    <scope>NUCLEOTIDE SEQUENCE</scope>
    <source>
        <strain evidence="7">DSM 103496</strain>
    </source>
</reference>
<keyword evidence="3" id="KW-0949">S-adenosyl-L-methionine</keyword>
<dbReference type="CDD" id="cd02440">
    <property type="entry name" value="AdoMet_MTases"/>
    <property type="match status" value="1"/>
</dbReference>
<organism evidence="7 8">
    <name type="scientific">Umezawaea endophytica</name>
    <dbReference type="NCBI Taxonomy" id="1654476"/>
    <lineage>
        <taxon>Bacteria</taxon>
        <taxon>Bacillati</taxon>
        <taxon>Actinomycetota</taxon>
        <taxon>Actinomycetes</taxon>
        <taxon>Pseudonocardiales</taxon>
        <taxon>Pseudonocardiaceae</taxon>
        <taxon>Umezawaea</taxon>
    </lineage>
</organism>
<keyword evidence="8" id="KW-1185">Reference proteome</keyword>
<sequence length="342" mass="36907">MAEQKDTPTPPPFAVMARLLDGFQVSQALFAIADLGVPTILDQEGPTPLAVLAERTAANPDALRRLVRSLAPLGVFTTDGDQVSITPLGATLSENHPHSLLGVARAGMQFHYLPFTELRHTLRTGQPAADKYYGMPYFDWLAADPARSRLFSQAMATFATTLRAGIFDGYRLPRGKTIADIGGSDGTMLARLLDHDDDPARRGIVLDLPATIQAARTSPTATELADRLEFVAGDFFTAVPTADIYLLGWILHDWSDQDALRVLGSISAAANPGARVIILEGIVPPGDQPHPTKALDLAMLGILGGKERTEQEYRDLLESAGFTLDRVLDTPSPYAILEATLR</sequence>
<dbReference type="GO" id="GO:0008171">
    <property type="term" value="F:O-methyltransferase activity"/>
    <property type="evidence" value="ECO:0007669"/>
    <property type="project" value="InterPro"/>
</dbReference>
<evidence type="ECO:0000256" key="3">
    <source>
        <dbReference type="ARBA" id="ARBA00022691"/>
    </source>
</evidence>
<keyword evidence="2" id="KW-0808">Transferase</keyword>
<keyword evidence="1" id="KW-0489">Methyltransferase</keyword>
<comment type="caution">
    <text evidence="7">The sequence shown here is derived from an EMBL/GenBank/DDBJ whole genome shotgun (WGS) entry which is preliminary data.</text>
</comment>
<evidence type="ECO:0000313" key="8">
    <source>
        <dbReference type="Proteomes" id="UP001141259"/>
    </source>
</evidence>
<evidence type="ECO:0000259" key="5">
    <source>
        <dbReference type="Pfam" id="PF00891"/>
    </source>
</evidence>
<dbReference type="Pfam" id="PF08100">
    <property type="entry name" value="Dimerisation"/>
    <property type="match status" value="1"/>
</dbReference>
<evidence type="ECO:0000313" key="7">
    <source>
        <dbReference type="EMBL" id="MCS7482489.1"/>
    </source>
</evidence>
<gene>
    <name evidence="7" type="ORF">NZH93_37065</name>
</gene>
<protein>
    <submittedName>
        <fullName evidence="7">Acetylserotonin O-methyltransferase</fullName>
    </submittedName>
</protein>
<dbReference type="Gene3D" id="1.10.10.10">
    <property type="entry name" value="Winged helix-like DNA-binding domain superfamily/Winged helix DNA-binding domain"/>
    <property type="match status" value="1"/>
</dbReference>
<evidence type="ECO:0000256" key="4">
    <source>
        <dbReference type="PIRSR" id="PIRSR005739-1"/>
    </source>
</evidence>
<dbReference type="EMBL" id="JANYMP010000024">
    <property type="protein sequence ID" value="MCS7482489.1"/>
    <property type="molecule type" value="Genomic_DNA"/>
</dbReference>
<dbReference type="GO" id="GO:0046983">
    <property type="term" value="F:protein dimerization activity"/>
    <property type="evidence" value="ECO:0007669"/>
    <property type="project" value="InterPro"/>
</dbReference>
<dbReference type="PROSITE" id="PS51683">
    <property type="entry name" value="SAM_OMT_II"/>
    <property type="match status" value="1"/>
</dbReference>
<dbReference type="InterPro" id="IPR016461">
    <property type="entry name" value="COMT-like"/>
</dbReference>
<dbReference type="RefSeq" id="WP_259627953.1">
    <property type="nucleotide sequence ID" value="NZ_JANYMP010000024.1"/>
</dbReference>
<dbReference type="PANTHER" id="PTHR43712">
    <property type="entry name" value="PUTATIVE (AFU_ORTHOLOGUE AFUA_4G14580)-RELATED"/>
    <property type="match status" value="1"/>
</dbReference>
<dbReference type="SUPFAM" id="SSF46785">
    <property type="entry name" value="Winged helix' DNA-binding domain"/>
    <property type="match status" value="1"/>
</dbReference>